<keyword evidence="2" id="KW-1185">Reference proteome</keyword>
<evidence type="ECO:0000313" key="1">
    <source>
        <dbReference type="EMBL" id="CAG8812223.1"/>
    </source>
</evidence>
<gene>
    <name evidence="1" type="ORF">GMARGA_LOCUS25521</name>
</gene>
<protein>
    <submittedName>
        <fullName evidence="1">30038_t:CDS:1</fullName>
    </submittedName>
</protein>
<evidence type="ECO:0000313" key="2">
    <source>
        <dbReference type="Proteomes" id="UP000789901"/>
    </source>
</evidence>
<organism evidence="1 2">
    <name type="scientific">Gigaspora margarita</name>
    <dbReference type="NCBI Taxonomy" id="4874"/>
    <lineage>
        <taxon>Eukaryota</taxon>
        <taxon>Fungi</taxon>
        <taxon>Fungi incertae sedis</taxon>
        <taxon>Mucoromycota</taxon>
        <taxon>Glomeromycotina</taxon>
        <taxon>Glomeromycetes</taxon>
        <taxon>Diversisporales</taxon>
        <taxon>Gigasporaceae</taxon>
        <taxon>Gigaspora</taxon>
    </lineage>
</organism>
<name>A0ABN7W298_GIGMA</name>
<sequence length="187" mass="21630">MYSIPNCDSEESINNIFDQLLDLNENNVQEWVNYYRTPHIIASLNYYCSKINYAIWIQAGNNTNAAEAAHAYANRSGKQLKLLSAINQHLLNEITINRIQIYTKFDVSITQRDNREIKCKSIAMTRKNINTIQSDSKTEITVNKGSKIESESSNLHILKIEEQKIKLQERAIAIREKEADLRKKKLK</sequence>
<dbReference type="Proteomes" id="UP000789901">
    <property type="component" value="Unassembled WGS sequence"/>
</dbReference>
<accession>A0ABN7W298</accession>
<comment type="caution">
    <text evidence="1">The sequence shown here is derived from an EMBL/GenBank/DDBJ whole genome shotgun (WGS) entry which is preliminary data.</text>
</comment>
<dbReference type="EMBL" id="CAJVQB010028357">
    <property type="protein sequence ID" value="CAG8812223.1"/>
    <property type="molecule type" value="Genomic_DNA"/>
</dbReference>
<reference evidence="1 2" key="1">
    <citation type="submission" date="2021-06" db="EMBL/GenBank/DDBJ databases">
        <authorList>
            <person name="Kallberg Y."/>
            <person name="Tangrot J."/>
            <person name="Rosling A."/>
        </authorList>
    </citation>
    <scope>NUCLEOTIDE SEQUENCE [LARGE SCALE GENOMIC DNA]</scope>
    <source>
        <strain evidence="1 2">120-4 pot B 10/14</strain>
    </source>
</reference>
<proteinExistence type="predicted"/>